<evidence type="ECO:0000313" key="2">
    <source>
        <dbReference type="Proteomes" id="UP000013521"/>
    </source>
</evidence>
<protein>
    <submittedName>
        <fullName evidence="1">Putative transcription factor nrm1 whi5 protein</fullName>
    </submittedName>
</protein>
<gene>
    <name evidence="1" type="ORF">UCRNP2_9675</name>
</gene>
<reference evidence="2" key="1">
    <citation type="journal article" date="2013" name="Genome Announc.">
        <title>Draft genome sequence of Neofusicoccum parvum isolate UCR-NP2, a fungal vascular pathogen associated with grapevine cankers.</title>
        <authorList>
            <person name="Blanco-Ulate B."/>
            <person name="Rolshausen P."/>
            <person name="Cantu D."/>
        </authorList>
    </citation>
    <scope>NUCLEOTIDE SEQUENCE [LARGE SCALE GENOMIC DNA]</scope>
    <source>
        <strain evidence="2">UCR-NP2</strain>
    </source>
</reference>
<organism evidence="1 2">
    <name type="scientific">Botryosphaeria parva (strain UCR-NP2)</name>
    <name type="common">Grapevine canker fungus</name>
    <name type="synonym">Neofusicoccum parvum</name>
    <dbReference type="NCBI Taxonomy" id="1287680"/>
    <lineage>
        <taxon>Eukaryota</taxon>
        <taxon>Fungi</taxon>
        <taxon>Dikarya</taxon>
        <taxon>Ascomycota</taxon>
        <taxon>Pezizomycotina</taxon>
        <taxon>Dothideomycetes</taxon>
        <taxon>Dothideomycetes incertae sedis</taxon>
        <taxon>Botryosphaeriales</taxon>
        <taxon>Botryosphaeriaceae</taxon>
        <taxon>Neofusicoccum</taxon>
    </lineage>
</organism>
<dbReference type="OrthoDB" id="5411518at2759"/>
<evidence type="ECO:0000313" key="1">
    <source>
        <dbReference type="EMBL" id="EOD43621.1"/>
    </source>
</evidence>
<dbReference type="PANTHER" id="PTHR39290">
    <property type="entry name" value="C3H1-TYPE DOMAIN-CONTAINING PROTEIN-RELATED"/>
    <property type="match status" value="1"/>
</dbReference>
<dbReference type="AlphaFoldDB" id="R1G663"/>
<name>R1G663_BOTPV</name>
<dbReference type="HOGENOM" id="CLU_1124380_0_0_1"/>
<dbReference type="eggNOG" id="ENOG502QWNG">
    <property type="taxonomic scope" value="Eukaryota"/>
</dbReference>
<accession>R1G663</accession>
<sequence>MPPPPTKPHTVGSRSQFDPEEFLTSWQSGSSDLLPQNDDLRDAVVKTFNLPPKDSYVYRAIAEVTLDQVQHAIGFGGQHGLHGWYVDDEDKPRPPPPSADIAAYTNVFSPNTSTASALRGLASNAKKDSLRAAVAAHLQSQFFLAPADSSLAPLNLPNKRKQPLVNPYYDFWAWSCADFTGKVLRAYQGDYVVVAGTQNHNGFTGFKDETIADWMARERKEFERVAQVPLPSFAGKDEALFVFVRRK</sequence>
<dbReference type="PANTHER" id="PTHR39290:SF6">
    <property type="entry name" value="S-ADENOSYL-L-METHIONINE-DEPENDENT METHYLTRANSFERASES SUPERFAMILY PROTEIN"/>
    <property type="match status" value="1"/>
</dbReference>
<dbReference type="OMA" id="GTQNRNG"/>
<dbReference type="Proteomes" id="UP000013521">
    <property type="component" value="Unassembled WGS sequence"/>
</dbReference>
<dbReference type="KEGG" id="npa:UCRNP2_9675"/>
<proteinExistence type="predicted"/>
<dbReference type="EMBL" id="KB916811">
    <property type="protein sequence ID" value="EOD43621.1"/>
    <property type="molecule type" value="Genomic_DNA"/>
</dbReference>